<accession>A0AA36DQ66</accession>
<organism evidence="1 2">
    <name type="scientific">Cylicocyclus nassatus</name>
    <name type="common">Nematode worm</name>
    <dbReference type="NCBI Taxonomy" id="53992"/>
    <lineage>
        <taxon>Eukaryota</taxon>
        <taxon>Metazoa</taxon>
        <taxon>Ecdysozoa</taxon>
        <taxon>Nematoda</taxon>
        <taxon>Chromadorea</taxon>
        <taxon>Rhabditida</taxon>
        <taxon>Rhabditina</taxon>
        <taxon>Rhabditomorpha</taxon>
        <taxon>Strongyloidea</taxon>
        <taxon>Strongylidae</taxon>
        <taxon>Cylicocyclus</taxon>
    </lineage>
</organism>
<protein>
    <submittedName>
        <fullName evidence="1">Uncharacterized protein</fullName>
    </submittedName>
</protein>
<sequence>MTENDAEIAKALGKQASFCGLRTAESGVCANEPSTTRPPSAVEDNTCRAELLHTKCLECVYTNSYCTVILQFESETEDEELAPPRTKSCIQQQFDENKEMLRSQRLVLEKQHGMCIKMDV</sequence>
<dbReference type="EMBL" id="CATQJL010000001">
    <property type="protein sequence ID" value="CAJ0591331.1"/>
    <property type="molecule type" value="Genomic_DNA"/>
</dbReference>
<dbReference type="AlphaFoldDB" id="A0AA36DQ66"/>
<reference evidence="1" key="1">
    <citation type="submission" date="2023-07" db="EMBL/GenBank/DDBJ databases">
        <authorList>
            <consortium name="CYATHOMIX"/>
        </authorList>
    </citation>
    <scope>NUCLEOTIDE SEQUENCE</scope>
    <source>
        <strain evidence="1">N/A</strain>
    </source>
</reference>
<evidence type="ECO:0000313" key="2">
    <source>
        <dbReference type="Proteomes" id="UP001176961"/>
    </source>
</evidence>
<gene>
    <name evidence="1" type="ORF">CYNAS_LOCUS3314</name>
</gene>
<name>A0AA36DQ66_CYLNA</name>
<dbReference type="Proteomes" id="UP001176961">
    <property type="component" value="Unassembled WGS sequence"/>
</dbReference>
<proteinExistence type="predicted"/>
<keyword evidence="2" id="KW-1185">Reference proteome</keyword>
<evidence type="ECO:0000313" key="1">
    <source>
        <dbReference type="EMBL" id="CAJ0591331.1"/>
    </source>
</evidence>
<comment type="caution">
    <text evidence="1">The sequence shown here is derived from an EMBL/GenBank/DDBJ whole genome shotgun (WGS) entry which is preliminary data.</text>
</comment>